<name>A0A7S6WQW1_9SPIR</name>
<keyword evidence="4 6" id="KW-1133">Transmembrane helix</keyword>
<keyword evidence="5 6" id="KW-0472">Membrane</keyword>
<sequence>MKKTKSVSYVAAWNITARFFLQGISFLSAPVFTRLLTTEDYGRVAIYSAWLGILNLFIGLQTHGSIANASIKYEGEMDSYLSLIMTLSFVSFVFVLCVFVIFQKYLCRLLDMQCSLMFLLVVHTFFSFVVNFYTTKWRQFRNVEKNTIVSILISGGTVVLSIIFILYLNVESYRAKIYGAAVPQVISGFVFYKNFEYNFGFYIKGMLPTMTVVIAYYFTLNFWLIRWLFAVVVGFVLLRRIIRNKALF</sequence>
<evidence type="ECO:0000313" key="8">
    <source>
        <dbReference type="Proteomes" id="UP000593915"/>
    </source>
</evidence>
<dbReference type="Proteomes" id="UP000593915">
    <property type="component" value="Chromosome"/>
</dbReference>
<gene>
    <name evidence="7" type="ORF">IFE08_04800</name>
</gene>
<evidence type="ECO:0000256" key="5">
    <source>
        <dbReference type="ARBA" id="ARBA00023136"/>
    </source>
</evidence>
<organism evidence="7 8">
    <name type="scientific">Treponema pedis</name>
    <dbReference type="NCBI Taxonomy" id="409322"/>
    <lineage>
        <taxon>Bacteria</taxon>
        <taxon>Pseudomonadati</taxon>
        <taxon>Spirochaetota</taxon>
        <taxon>Spirochaetia</taxon>
        <taxon>Spirochaetales</taxon>
        <taxon>Treponemataceae</taxon>
        <taxon>Treponema</taxon>
    </lineage>
</organism>
<proteinExistence type="predicted"/>
<evidence type="ECO:0000256" key="4">
    <source>
        <dbReference type="ARBA" id="ARBA00022989"/>
    </source>
</evidence>
<dbReference type="RefSeq" id="WP_194077182.1">
    <property type="nucleotide sequence ID" value="NZ_CP061839.1"/>
</dbReference>
<evidence type="ECO:0000256" key="2">
    <source>
        <dbReference type="ARBA" id="ARBA00022475"/>
    </source>
</evidence>
<comment type="subcellular location">
    <subcellularLocation>
        <location evidence="1">Cell membrane</location>
        <topology evidence="1">Multi-pass membrane protein</topology>
    </subcellularLocation>
</comment>
<protein>
    <submittedName>
        <fullName evidence="7">Oligosaccharide flippase family protein</fullName>
    </submittedName>
</protein>
<feature type="transmembrane region" description="Helical" evidence="6">
    <location>
        <begin position="199"/>
        <end position="218"/>
    </location>
</feature>
<feature type="transmembrane region" description="Helical" evidence="6">
    <location>
        <begin position="12"/>
        <end position="32"/>
    </location>
</feature>
<dbReference type="EMBL" id="CP061839">
    <property type="protein sequence ID" value="QOW61694.1"/>
    <property type="molecule type" value="Genomic_DNA"/>
</dbReference>
<dbReference type="PANTHER" id="PTHR30250">
    <property type="entry name" value="PST FAMILY PREDICTED COLANIC ACID TRANSPORTER"/>
    <property type="match status" value="1"/>
</dbReference>
<dbReference type="GO" id="GO:0005886">
    <property type="term" value="C:plasma membrane"/>
    <property type="evidence" value="ECO:0007669"/>
    <property type="project" value="UniProtKB-SubCell"/>
</dbReference>
<dbReference type="PANTHER" id="PTHR30250:SF11">
    <property type="entry name" value="O-ANTIGEN TRANSPORTER-RELATED"/>
    <property type="match status" value="1"/>
</dbReference>
<keyword evidence="3 6" id="KW-0812">Transmembrane</keyword>
<reference evidence="7 8" key="1">
    <citation type="submission" date="2020-09" db="EMBL/GenBank/DDBJ databases">
        <title>Characterization of Treponema spp. from bovine digital dermatitis in Korea.</title>
        <authorList>
            <person name="Espiritu H.M."/>
            <person name="Cho Y.I."/>
            <person name="Mamuad L."/>
        </authorList>
    </citation>
    <scope>NUCLEOTIDE SEQUENCE [LARGE SCALE GENOMIC DNA]</scope>
    <source>
        <strain evidence="7 8">KS1</strain>
    </source>
</reference>
<accession>A0A7S6WQW1</accession>
<evidence type="ECO:0000313" key="7">
    <source>
        <dbReference type="EMBL" id="QOW61694.1"/>
    </source>
</evidence>
<dbReference type="InterPro" id="IPR050833">
    <property type="entry name" value="Poly_Biosynth_Transport"/>
</dbReference>
<feature type="transmembrane region" description="Helical" evidence="6">
    <location>
        <begin position="146"/>
        <end position="169"/>
    </location>
</feature>
<feature type="transmembrane region" description="Helical" evidence="6">
    <location>
        <begin position="44"/>
        <end position="60"/>
    </location>
</feature>
<feature type="transmembrane region" description="Helical" evidence="6">
    <location>
        <begin position="224"/>
        <end position="242"/>
    </location>
</feature>
<dbReference type="Pfam" id="PF01943">
    <property type="entry name" value="Polysacc_synt"/>
    <property type="match status" value="1"/>
</dbReference>
<keyword evidence="2" id="KW-1003">Cell membrane</keyword>
<feature type="transmembrane region" description="Helical" evidence="6">
    <location>
        <begin position="115"/>
        <end position="134"/>
    </location>
</feature>
<evidence type="ECO:0000256" key="6">
    <source>
        <dbReference type="SAM" id="Phobius"/>
    </source>
</evidence>
<dbReference type="AlphaFoldDB" id="A0A7S6WQW1"/>
<feature type="transmembrane region" description="Helical" evidence="6">
    <location>
        <begin position="80"/>
        <end position="103"/>
    </location>
</feature>
<dbReference type="InterPro" id="IPR002797">
    <property type="entry name" value="Polysacc_synth"/>
</dbReference>
<evidence type="ECO:0000256" key="1">
    <source>
        <dbReference type="ARBA" id="ARBA00004651"/>
    </source>
</evidence>
<evidence type="ECO:0000256" key="3">
    <source>
        <dbReference type="ARBA" id="ARBA00022692"/>
    </source>
</evidence>